<reference evidence="1" key="1">
    <citation type="submission" date="2021-01" db="EMBL/GenBank/DDBJ databases">
        <title>Whole genome shotgun sequence of Actinoplanes siamensis NBRC 109076.</title>
        <authorList>
            <person name="Komaki H."/>
            <person name="Tamura T."/>
        </authorList>
    </citation>
    <scope>NUCLEOTIDE SEQUENCE</scope>
    <source>
        <strain evidence="1">NBRC 109076</strain>
    </source>
</reference>
<evidence type="ECO:0000313" key="1">
    <source>
        <dbReference type="EMBL" id="GIF06534.1"/>
    </source>
</evidence>
<dbReference type="AlphaFoldDB" id="A0A919TLL7"/>
<evidence type="ECO:0008006" key="3">
    <source>
        <dbReference type="Google" id="ProtNLM"/>
    </source>
</evidence>
<organism evidence="1 2">
    <name type="scientific">Actinoplanes siamensis</name>
    <dbReference type="NCBI Taxonomy" id="1223317"/>
    <lineage>
        <taxon>Bacteria</taxon>
        <taxon>Bacillati</taxon>
        <taxon>Actinomycetota</taxon>
        <taxon>Actinomycetes</taxon>
        <taxon>Micromonosporales</taxon>
        <taxon>Micromonosporaceae</taxon>
        <taxon>Actinoplanes</taxon>
    </lineage>
</organism>
<gene>
    <name evidence="1" type="ORF">Asi03nite_40720</name>
</gene>
<comment type="caution">
    <text evidence="1">The sequence shown here is derived from an EMBL/GenBank/DDBJ whole genome shotgun (WGS) entry which is preliminary data.</text>
</comment>
<dbReference type="EMBL" id="BOMW01000036">
    <property type="protein sequence ID" value="GIF06534.1"/>
    <property type="molecule type" value="Genomic_DNA"/>
</dbReference>
<proteinExistence type="predicted"/>
<evidence type="ECO:0000313" key="2">
    <source>
        <dbReference type="Proteomes" id="UP000629619"/>
    </source>
</evidence>
<sequence length="158" mass="16973">MDVKEVQWSELQRDPKSVAALADAGDVRVRRRDGADLLLTREDRIATSGEGAIATVRALRNLLAHVPVETAAAALSEEFPWLGLLPSDAVAQFVAEFIKAARISAELGQWSVLAEMLRGWKSTAMVYADPDLLRQLSGPLNENLGPVPAPVDGDADAC</sequence>
<name>A0A919TLL7_9ACTN</name>
<dbReference type="RefSeq" id="WP_203681905.1">
    <property type="nucleotide sequence ID" value="NZ_BOMW01000036.1"/>
</dbReference>
<accession>A0A919TLL7</accession>
<dbReference type="Proteomes" id="UP000629619">
    <property type="component" value="Unassembled WGS sequence"/>
</dbReference>
<keyword evidence="2" id="KW-1185">Reference proteome</keyword>
<protein>
    <recommendedName>
        <fullName evidence="3">Prevent-host-death family protein</fullName>
    </recommendedName>
</protein>